<organism evidence="1 2">
    <name type="scientific">Sulfobacillus benefaciens</name>
    <dbReference type="NCBI Taxonomy" id="453960"/>
    <lineage>
        <taxon>Bacteria</taxon>
        <taxon>Bacillati</taxon>
        <taxon>Bacillota</taxon>
        <taxon>Clostridia</taxon>
        <taxon>Eubacteriales</taxon>
        <taxon>Clostridiales Family XVII. Incertae Sedis</taxon>
        <taxon>Sulfobacillus</taxon>
    </lineage>
</organism>
<gene>
    <name evidence="1" type="ORF">C7B43_10225</name>
</gene>
<name>A0A2T2X1J3_9FIRM</name>
<proteinExistence type="predicted"/>
<dbReference type="EMBL" id="PXYT01000020">
    <property type="protein sequence ID" value="PSR28346.1"/>
    <property type="molecule type" value="Genomic_DNA"/>
</dbReference>
<accession>A0A2T2X1J3</accession>
<evidence type="ECO:0000313" key="1">
    <source>
        <dbReference type="EMBL" id="PSR28346.1"/>
    </source>
</evidence>
<reference evidence="1 2" key="1">
    <citation type="journal article" date="2014" name="BMC Genomics">
        <title>Comparison of environmental and isolate Sulfobacillus genomes reveals diverse carbon, sulfur, nitrogen, and hydrogen metabolisms.</title>
        <authorList>
            <person name="Justice N.B."/>
            <person name="Norman A."/>
            <person name="Brown C.T."/>
            <person name="Singh A."/>
            <person name="Thomas B.C."/>
            <person name="Banfield J.F."/>
        </authorList>
    </citation>
    <scope>NUCLEOTIDE SEQUENCE [LARGE SCALE GENOMIC DNA]</scope>
    <source>
        <strain evidence="1">AMDSBA1</strain>
    </source>
</reference>
<evidence type="ECO:0000313" key="2">
    <source>
        <dbReference type="Proteomes" id="UP000242699"/>
    </source>
</evidence>
<dbReference type="AlphaFoldDB" id="A0A2T2X1J3"/>
<sequence>MASQPTHKRIWYPENVRNIFGTEGVIADILSPPHTLLPNVAKNQPGGILLGLSPTHTAGTRLSRQPRHLSLELPAPG</sequence>
<dbReference type="Proteomes" id="UP000242699">
    <property type="component" value="Unassembled WGS sequence"/>
</dbReference>
<protein>
    <submittedName>
        <fullName evidence="1">Uncharacterized protein</fullName>
    </submittedName>
</protein>
<comment type="caution">
    <text evidence="1">The sequence shown here is derived from an EMBL/GenBank/DDBJ whole genome shotgun (WGS) entry which is preliminary data.</text>
</comment>